<keyword evidence="2" id="KW-1185">Reference proteome</keyword>
<dbReference type="Gene3D" id="2.30.29.30">
    <property type="entry name" value="Pleckstrin-homology domain (PH domain)/Phosphotyrosine-binding domain (PTB)"/>
    <property type="match status" value="1"/>
</dbReference>
<dbReference type="STRING" id="51028.A0A0N4VB34"/>
<dbReference type="EMBL" id="UXUI01008825">
    <property type="protein sequence ID" value="VDD92464.1"/>
    <property type="molecule type" value="Genomic_DNA"/>
</dbReference>
<dbReference type="SUPFAM" id="SSF50729">
    <property type="entry name" value="PH domain-like"/>
    <property type="match status" value="1"/>
</dbReference>
<evidence type="ECO:0000313" key="1">
    <source>
        <dbReference type="EMBL" id="VDD92464.1"/>
    </source>
</evidence>
<dbReference type="WBParaSite" id="EVEC_0000773101-mRNA-1">
    <property type="protein sequence ID" value="EVEC_0000773101-mRNA-1"/>
    <property type="gene ID" value="EVEC_0000773101"/>
</dbReference>
<reference evidence="1 2" key="2">
    <citation type="submission" date="2018-10" db="EMBL/GenBank/DDBJ databases">
        <authorList>
            <consortium name="Pathogen Informatics"/>
        </authorList>
    </citation>
    <scope>NUCLEOTIDE SEQUENCE [LARGE SCALE GENOMIC DNA]</scope>
</reference>
<gene>
    <name evidence="1" type="ORF">EVEC_LOCUS7215</name>
</gene>
<accession>A0A0N4VB34</accession>
<dbReference type="AlphaFoldDB" id="A0A0N4VB34"/>
<dbReference type="InterPro" id="IPR011993">
    <property type="entry name" value="PH-like_dom_sf"/>
</dbReference>
<proteinExistence type="predicted"/>
<reference evidence="3" key="1">
    <citation type="submission" date="2017-02" db="UniProtKB">
        <authorList>
            <consortium name="WormBaseParasite"/>
        </authorList>
    </citation>
    <scope>IDENTIFICATION</scope>
</reference>
<dbReference type="OrthoDB" id="5858169at2759"/>
<name>A0A0N4VB34_ENTVE</name>
<dbReference type="Proteomes" id="UP000274131">
    <property type="component" value="Unassembled WGS sequence"/>
</dbReference>
<protein>
    <submittedName>
        <fullName evidence="3">WH1 domain-containing protein</fullName>
    </submittedName>
</protein>
<organism evidence="3">
    <name type="scientific">Enterobius vermicularis</name>
    <name type="common">Human pinworm</name>
    <dbReference type="NCBI Taxonomy" id="51028"/>
    <lineage>
        <taxon>Eukaryota</taxon>
        <taxon>Metazoa</taxon>
        <taxon>Ecdysozoa</taxon>
        <taxon>Nematoda</taxon>
        <taxon>Chromadorea</taxon>
        <taxon>Rhabditida</taxon>
        <taxon>Spirurina</taxon>
        <taxon>Oxyuridomorpha</taxon>
        <taxon>Oxyuroidea</taxon>
        <taxon>Oxyuridae</taxon>
        <taxon>Enterobius</taxon>
    </lineage>
</organism>
<evidence type="ECO:0000313" key="2">
    <source>
        <dbReference type="Proteomes" id="UP000274131"/>
    </source>
</evidence>
<evidence type="ECO:0000313" key="3">
    <source>
        <dbReference type="WBParaSite" id="EVEC_0000773101-mRNA-1"/>
    </source>
</evidence>
<sequence length="228" mass="25380">MNTYQKSSISSERYTELLCISAQIFQLDAGTWGELTKDFVLIHVYYDSVTNLTKLIALDGMKLIIKDLVLSPCLTLTRPTKKFVHFVSSVYGRSEMYGFGLRKAEDAALFMNQVNRLSRKLSQILSVGEKANITSAAILSGNCQPMLPRTQCSQSLDLDRSTESIWRDSSGIVCPPSSKGHSALIEKAFQEISLSDDDFTGTAVPSVLGALDDVYRTPTKKYMKELRE</sequence>